<dbReference type="InterPro" id="IPR004763">
    <property type="entry name" value="CusA-like"/>
</dbReference>
<feature type="transmembrane region" description="Helical" evidence="8">
    <location>
        <begin position="389"/>
        <end position="418"/>
    </location>
</feature>
<feature type="transmembrane region" description="Helical" evidence="8">
    <location>
        <begin position="921"/>
        <end position="943"/>
    </location>
</feature>
<dbReference type="Gene3D" id="3.30.70.1440">
    <property type="entry name" value="Multidrug efflux transporter AcrB pore domain"/>
    <property type="match status" value="1"/>
</dbReference>
<dbReference type="PRINTS" id="PR00702">
    <property type="entry name" value="ACRIFLAVINRP"/>
</dbReference>
<dbReference type="InterPro" id="IPR001036">
    <property type="entry name" value="Acrflvin-R"/>
</dbReference>
<dbReference type="STRING" id="1565605.PG1C_09330"/>
<feature type="transmembrane region" description="Helical" evidence="8">
    <location>
        <begin position="530"/>
        <end position="549"/>
    </location>
</feature>
<evidence type="ECO:0000256" key="7">
    <source>
        <dbReference type="ARBA" id="ARBA00023136"/>
    </source>
</evidence>
<sequence>MLNAIVDASLRYKVLVLVAFLIVAGLGIQAFRDVPVDAFPDVTPIQVNIYTESPGLAAEDVEKLLTAPIEGAMAGLPSVEAVRSVSLFGLSYVGVYFKDNVDIYFARRLVGEKLQEAKGRLPQGYGDPVLGPNSSGLGQVFWYTVESADKKLSAMDLRTLHDWTVRLILRTAPGVDDVVSWGGDQKQYQVQINPGKLISYGLSFKQVMEALTANNKQVGGQSINIGAEQYLVRGLGLVTNTTDIAGIVVAERNGAPIYVRDVADVKEAAAPRFGAVTRDGKEAVLGIALSRVNENAKNVVDAVKAKIAIAQAALPKGVTLEPIYDRTELVEKALKTAESSLVEGAVLVAIILFLFLGELRSAIVVIVTLPMAMLIAFILMQQFGVSANLMSLAGLAIGTGMMVDGAVVMVENAFRLLAHARESGKPIQKTHLILEAAREVVNPVAFAILIIIVVFLPLFSLTGLEGKLFKPMAYTITFAMIGSLLLSMTLVPVLAALILKPKEERDTFLVRKAKQFYLPLLDWALERKKLVISSAVVLLVASLALFPFLGKEFMPQLQEGTIQFRVTGIPSTSLDESIRVSKVISAELHKKFPQVRSVLATIGRAESGETSDVNYMEVNLGTKPQSEWPEKISYAELAAEMQEVLEKAVPTAVFGATQPIQSRVEELISGVRATLALKLYGEDLATLDRLTAQLKGVLETVPGVADLSAEANKGKPQLVIKVDRAAASRFGINADDILEVVKAGIGGEAVSTLIDETKRFDIAVRLSDAYRVDPATIGTIPIRTGEGAFVPLSQVASISLDEGYSFVRREQLQRYSVLQLDVKGRDVDGFVKEADAKIKQQVKLPAGYWIEWGGAFENQQRAMGRLAVIVPLTIGLIFMLLYTAFNSVRHASLIIANVPFAMIGGIVGLFISRQYLSVPSAIGFIAVFGVAMLNGIVMVSFLNDLRRQGLSVRDSVRQGAAMRLRPVLMTASVAILGLVPMLLSTGVGAETQRPLATVVVGGLFTSTALTLLLLPLIYEWAELRAERRGQRSIITNVSTKGGST</sequence>
<keyword evidence="10" id="KW-1185">Reference proteome</keyword>
<protein>
    <submittedName>
        <fullName evidence="9">Metal transporter</fullName>
    </submittedName>
</protein>
<evidence type="ECO:0000256" key="3">
    <source>
        <dbReference type="ARBA" id="ARBA00022448"/>
    </source>
</evidence>
<comment type="similarity">
    <text evidence="2">Belongs to the resistance-nodulation-cell division (RND) (TC 2.A.6) family.</text>
</comment>
<evidence type="ECO:0000313" key="9">
    <source>
        <dbReference type="EMBL" id="AJP48594.1"/>
    </source>
</evidence>
<dbReference type="AlphaFoldDB" id="A0A0C5JA93"/>
<dbReference type="Gene3D" id="3.30.70.1430">
    <property type="entry name" value="Multidrug efflux transporter AcrB pore domain"/>
    <property type="match status" value="2"/>
</dbReference>
<name>A0A0C5JA93_9PROT</name>
<organism evidence="9 10">
    <name type="scientific">Rugosibacter aromaticivorans</name>
    <dbReference type="NCBI Taxonomy" id="1565605"/>
    <lineage>
        <taxon>Bacteria</taxon>
        <taxon>Pseudomonadati</taxon>
        <taxon>Pseudomonadota</taxon>
        <taxon>Betaproteobacteria</taxon>
        <taxon>Nitrosomonadales</taxon>
        <taxon>Sterolibacteriaceae</taxon>
        <taxon>Rugosibacter</taxon>
    </lineage>
</organism>
<keyword evidence="5 8" id="KW-0812">Transmembrane</keyword>
<dbReference type="SUPFAM" id="SSF82714">
    <property type="entry name" value="Multidrug efflux transporter AcrB TolC docking domain, DN and DC subdomains"/>
    <property type="match status" value="2"/>
</dbReference>
<evidence type="ECO:0000256" key="5">
    <source>
        <dbReference type="ARBA" id="ARBA00022692"/>
    </source>
</evidence>
<dbReference type="RefSeq" id="WP_202634565.1">
    <property type="nucleotide sequence ID" value="NZ_CP010554.1"/>
</dbReference>
<dbReference type="InterPro" id="IPR027463">
    <property type="entry name" value="AcrB_DN_DC_subdom"/>
</dbReference>
<dbReference type="PANTHER" id="PTHR32063:SF24">
    <property type="entry name" value="CATION EFFLUX SYSTEM (ACRB_ACRD_ACRF FAMILY)"/>
    <property type="match status" value="1"/>
</dbReference>
<dbReference type="EMBL" id="CP010554">
    <property type="protein sequence ID" value="AJP48594.1"/>
    <property type="molecule type" value="Genomic_DNA"/>
</dbReference>
<dbReference type="HOGENOM" id="CLU_002755_1_2_4"/>
<dbReference type="NCBIfam" id="TIGR00914">
    <property type="entry name" value="2A0601"/>
    <property type="match status" value="1"/>
</dbReference>
<evidence type="ECO:0000256" key="8">
    <source>
        <dbReference type="SAM" id="Phobius"/>
    </source>
</evidence>
<feature type="transmembrane region" description="Helical" evidence="8">
    <location>
        <begin position="363"/>
        <end position="383"/>
    </location>
</feature>
<feature type="transmembrane region" description="Helical" evidence="8">
    <location>
        <begin position="995"/>
        <end position="1018"/>
    </location>
</feature>
<evidence type="ECO:0000256" key="4">
    <source>
        <dbReference type="ARBA" id="ARBA00022475"/>
    </source>
</evidence>
<feature type="transmembrane region" description="Helical" evidence="8">
    <location>
        <begin position="439"/>
        <end position="460"/>
    </location>
</feature>
<keyword evidence="3" id="KW-0813">Transport</keyword>
<gene>
    <name evidence="9" type="ORF">PG1C_09330</name>
</gene>
<proteinExistence type="inferred from homology"/>
<evidence type="ECO:0000256" key="1">
    <source>
        <dbReference type="ARBA" id="ARBA00004651"/>
    </source>
</evidence>
<feature type="transmembrane region" description="Helical" evidence="8">
    <location>
        <begin position="964"/>
        <end position="983"/>
    </location>
</feature>
<dbReference type="KEGG" id="rbu:PG1C_09330"/>
<keyword evidence="7 8" id="KW-0472">Membrane</keyword>
<feature type="transmembrane region" description="Helical" evidence="8">
    <location>
        <begin position="892"/>
        <end position="915"/>
    </location>
</feature>
<comment type="subcellular location">
    <subcellularLocation>
        <location evidence="1">Cell membrane</location>
        <topology evidence="1">Multi-pass membrane protein</topology>
    </subcellularLocation>
</comment>
<dbReference type="PANTHER" id="PTHR32063">
    <property type="match status" value="1"/>
</dbReference>
<dbReference type="SUPFAM" id="SSF82693">
    <property type="entry name" value="Multidrug efflux transporter AcrB pore domain, PN1, PN2, PC1 and PC2 subdomains"/>
    <property type="match status" value="2"/>
</dbReference>
<dbReference type="Gene3D" id="1.20.1640.10">
    <property type="entry name" value="Multidrug efflux transporter AcrB transmembrane domain"/>
    <property type="match status" value="2"/>
</dbReference>
<dbReference type="Pfam" id="PF00873">
    <property type="entry name" value="ACR_tran"/>
    <property type="match status" value="1"/>
</dbReference>
<evidence type="ECO:0000256" key="6">
    <source>
        <dbReference type="ARBA" id="ARBA00022989"/>
    </source>
</evidence>
<reference evidence="9 10" key="1">
    <citation type="journal article" date="2015" name="Genome Announc.">
        <title>Complete Genome Sequence of a Novel Bacterium within the Family Rhodocyclaceae That Degrades Polycyclic Aromatic Hydrocarbons.</title>
        <authorList>
            <person name="Singleton D.R."/>
            <person name="Dickey A.N."/>
            <person name="Scholl E.H."/>
            <person name="Wright F.A."/>
            <person name="Aitken M.D."/>
        </authorList>
    </citation>
    <scope>NUCLEOTIDE SEQUENCE [LARGE SCALE GENOMIC DNA]</scope>
    <source>
        <strain evidence="10">PG1-Ca6</strain>
    </source>
</reference>
<feature type="transmembrane region" description="Helical" evidence="8">
    <location>
        <begin position="339"/>
        <end position="356"/>
    </location>
</feature>
<keyword evidence="6 8" id="KW-1133">Transmembrane helix</keyword>
<feature type="transmembrane region" description="Helical" evidence="8">
    <location>
        <begin position="472"/>
        <end position="499"/>
    </location>
</feature>
<dbReference type="Gene3D" id="3.30.2090.10">
    <property type="entry name" value="Multidrug efflux transporter AcrB TolC docking domain, DN and DC subdomains"/>
    <property type="match status" value="2"/>
</dbReference>
<dbReference type="Gene3D" id="3.30.70.1320">
    <property type="entry name" value="Multidrug efflux transporter AcrB pore domain like"/>
    <property type="match status" value="1"/>
</dbReference>
<dbReference type="SUPFAM" id="SSF82866">
    <property type="entry name" value="Multidrug efflux transporter AcrB transmembrane domain"/>
    <property type="match status" value="2"/>
</dbReference>
<feature type="transmembrane region" description="Helical" evidence="8">
    <location>
        <begin position="866"/>
        <end position="885"/>
    </location>
</feature>
<dbReference type="GO" id="GO:0008324">
    <property type="term" value="F:monoatomic cation transmembrane transporter activity"/>
    <property type="evidence" value="ECO:0007669"/>
    <property type="project" value="InterPro"/>
</dbReference>
<evidence type="ECO:0000256" key="2">
    <source>
        <dbReference type="ARBA" id="ARBA00010942"/>
    </source>
</evidence>
<evidence type="ECO:0000313" key="10">
    <source>
        <dbReference type="Proteomes" id="UP000061603"/>
    </source>
</evidence>
<feature type="transmembrane region" description="Helical" evidence="8">
    <location>
        <begin position="12"/>
        <end position="31"/>
    </location>
</feature>
<accession>A0A0C5JA93</accession>
<keyword evidence="4" id="KW-1003">Cell membrane</keyword>
<dbReference type="PATRIC" id="fig|1565605.3.peg.1983"/>
<dbReference type="Proteomes" id="UP000061603">
    <property type="component" value="Chromosome"/>
</dbReference>
<dbReference type="GO" id="GO:0042910">
    <property type="term" value="F:xenobiotic transmembrane transporter activity"/>
    <property type="evidence" value="ECO:0007669"/>
    <property type="project" value="TreeGrafter"/>
</dbReference>
<dbReference type="GO" id="GO:0005886">
    <property type="term" value="C:plasma membrane"/>
    <property type="evidence" value="ECO:0007669"/>
    <property type="project" value="UniProtKB-SubCell"/>
</dbReference>